<evidence type="ECO:0000313" key="1">
    <source>
        <dbReference type="EMBL" id="GFY53907.1"/>
    </source>
</evidence>
<comment type="caution">
    <text evidence="1">The sequence shown here is derived from an EMBL/GenBank/DDBJ whole genome shotgun (WGS) entry which is preliminary data.</text>
</comment>
<keyword evidence="2" id="KW-1185">Reference proteome</keyword>
<organism evidence="1 2">
    <name type="scientific">Trichonephila inaurata madagascariensis</name>
    <dbReference type="NCBI Taxonomy" id="2747483"/>
    <lineage>
        <taxon>Eukaryota</taxon>
        <taxon>Metazoa</taxon>
        <taxon>Ecdysozoa</taxon>
        <taxon>Arthropoda</taxon>
        <taxon>Chelicerata</taxon>
        <taxon>Arachnida</taxon>
        <taxon>Araneae</taxon>
        <taxon>Araneomorphae</taxon>
        <taxon>Entelegynae</taxon>
        <taxon>Araneoidea</taxon>
        <taxon>Nephilidae</taxon>
        <taxon>Trichonephila</taxon>
        <taxon>Trichonephila inaurata</taxon>
    </lineage>
</organism>
<proteinExistence type="predicted"/>
<evidence type="ECO:0000313" key="2">
    <source>
        <dbReference type="Proteomes" id="UP000886998"/>
    </source>
</evidence>
<reference evidence="1" key="1">
    <citation type="submission" date="2020-08" db="EMBL/GenBank/DDBJ databases">
        <title>Multicomponent nature underlies the extraordinary mechanical properties of spider dragline silk.</title>
        <authorList>
            <person name="Kono N."/>
            <person name="Nakamura H."/>
            <person name="Mori M."/>
            <person name="Yoshida Y."/>
            <person name="Ohtoshi R."/>
            <person name="Malay A.D."/>
            <person name="Moran D.A.P."/>
            <person name="Tomita M."/>
            <person name="Numata K."/>
            <person name="Arakawa K."/>
        </authorList>
    </citation>
    <scope>NUCLEOTIDE SEQUENCE</scope>
</reference>
<sequence>MNPDEGLLSRAPCSHRRPASCPNGCPCCGPSPICDTEPSSTSPGSWDSDRLCIHLPVLASARSRYSTLFGVASVINHTRDLRLLLQLQVHPPNRTHEGECFISL</sequence>
<accession>A0A8X6XJQ3</accession>
<name>A0A8X6XJQ3_9ARAC</name>
<protein>
    <submittedName>
        <fullName evidence="1">Uncharacterized protein</fullName>
    </submittedName>
</protein>
<dbReference type="Proteomes" id="UP000886998">
    <property type="component" value="Unassembled WGS sequence"/>
</dbReference>
<gene>
    <name evidence="1" type="ORF">TNIN_118771</name>
</gene>
<dbReference type="EMBL" id="BMAV01009548">
    <property type="protein sequence ID" value="GFY53907.1"/>
    <property type="molecule type" value="Genomic_DNA"/>
</dbReference>
<dbReference type="AlphaFoldDB" id="A0A8X6XJQ3"/>